<accession>A0A377TYE8</accession>
<dbReference type="InterPro" id="IPR046342">
    <property type="entry name" value="CBS_dom_sf"/>
</dbReference>
<proteinExistence type="predicted"/>
<dbReference type="AlphaFoldDB" id="A0A377TYE8"/>
<dbReference type="GO" id="GO:0019146">
    <property type="term" value="F:arabinose-5-phosphate isomerase activity"/>
    <property type="evidence" value="ECO:0007669"/>
    <property type="project" value="UniProtKB-EC"/>
</dbReference>
<keyword evidence="1" id="KW-0413">Isomerase</keyword>
<evidence type="ECO:0000313" key="2">
    <source>
        <dbReference type="Proteomes" id="UP000254938"/>
    </source>
</evidence>
<dbReference type="EMBL" id="UGKQ01000007">
    <property type="protein sequence ID" value="STS84622.1"/>
    <property type="molecule type" value="Genomic_DNA"/>
</dbReference>
<protein>
    <submittedName>
        <fullName evidence="1">Glucitol operon GutQ protein</fullName>
        <ecNumber evidence="1">5.3.1.13</ecNumber>
    </submittedName>
</protein>
<dbReference type="EC" id="5.3.1.13" evidence="1"/>
<name>A0A377TYE8_KLEPN</name>
<gene>
    <name evidence="1" type="primary">gutQ_3</name>
    <name evidence="1" type="ORF">NCTC9140_06433</name>
</gene>
<sequence>MDAMLELSRTGLGLVAVCDEANRVQGVFHRRRPAPLLVAGGTLNDGVTRAMTRNGVTLQAIAARWKPKSD</sequence>
<organism evidence="1 2">
    <name type="scientific">Klebsiella pneumoniae</name>
    <dbReference type="NCBI Taxonomy" id="573"/>
    <lineage>
        <taxon>Bacteria</taxon>
        <taxon>Pseudomonadati</taxon>
        <taxon>Pseudomonadota</taxon>
        <taxon>Gammaproteobacteria</taxon>
        <taxon>Enterobacterales</taxon>
        <taxon>Enterobacteriaceae</taxon>
        <taxon>Klebsiella/Raoultella group</taxon>
        <taxon>Klebsiella</taxon>
        <taxon>Klebsiella pneumoniae complex</taxon>
    </lineage>
</organism>
<dbReference type="SUPFAM" id="SSF54631">
    <property type="entry name" value="CBS-domain pair"/>
    <property type="match status" value="1"/>
</dbReference>
<evidence type="ECO:0000313" key="1">
    <source>
        <dbReference type="EMBL" id="STS84622.1"/>
    </source>
</evidence>
<dbReference type="Gene3D" id="3.10.580.10">
    <property type="entry name" value="CBS-domain"/>
    <property type="match status" value="1"/>
</dbReference>
<reference evidence="1 2" key="1">
    <citation type="submission" date="2018-06" db="EMBL/GenBank/DDBJ databases">
        <authorList>
            <consortium name="Pathogen Informatics"/>
            <person name="Doyle S."/>
        </authorList>
    </citation>
    <scope>NUCLEOTIDE SEQUENCE [LARGE SCALE GENOMIC DNA]</scope>
    <source>
        <strain evidence="1 2">NCTC9140</strain>
    </source>
</reference>
<dbReference type="Proteomes" id="UP000254938">
    <property type="component" value="Unassembled WGS sequence"/>
</dbReference>